<reference evidence="2 3" key="2">
    <citation type="journal article" date="2017" name="Nature">
        <title>The Apostasia genome and the evolution of orchids.</title>
        <authorList>
            <person name="Zhang G.Q."/>
            <person name="Liu K.W."/>
            <person name="Li Z."/>
            <person name="Lohaus R."/>
            <person name="Hsiao Y.Y."/>
            <person name="Niu S.C."/>
            <person name="Wang J.Y."/>
            <person name="Lin Y.C."/>
            <person name="Xu Q."/>
            <person name="Chen L.J."/>
            <person name="Yoshida K."/>
            <person name="Fujiwara S."/>
            <person name="Wang Z.W."/>
            <person name="Zhang Y.Q."/>
            <person name="Mitsuda N."/>
            <person name="Wang M."/>
            <person name="Liu G.H."/>
            <person name="Pecoraro L."/>
            <person name="Huang H.X."/>
            <person name="Xiao X.J."/>
            <person name="Lin M."/>
            <person name="Wu X.Y."/>
            <person name="Wu W.L."/>
            <person name="Chen Y.Y."/>
            <person name="Chang S.B."/>
            <person name="Sakamoto S."/>
            <person name="Ohme-Takagi M."/>
            <person name="Yagi M."/>
            <person name="Zeng S.J."/>
            <person name="Shen C.Y."/>
            <person name="Yeh C.M."/>
            <person name="Luo Y.B."/>
            <person name="Tsai W.C."/>
            <person name="Van de Peer Y."/>
            <person name="Liu Z.J."/>
        </authorList>
    </citation>
    <scope>NUCLEOTIDE SEQUENCE [LARGE SCALE GENOMIC DNA]</scope>
    <source>
        <tissue evidence="2">The whole plant</tissue>
    </source>
</reference>
<keyword evidence="1" id="KW-1133">Transmembrane helix</keyword>
<dbReference type="Proteomes" id="UP000233837">
    <property type="component" value="Unassembled WGS sequence"/>
</dbReference>
<gene>
    <name evidence="2" type="ORF">MA16_Dca005884</name>
</gene>
<feature type="transmembrane region" description="Helical" evidence="1">
    <location>
        <begin position="63"/>
        <end position="81"/>
    </location>
</feature>
<feature type="transmembrane region" description="Helical" evidence="1">
    <location>
        <begin position="34"/>
        <end position="51"/>
    </location>
</feature>
<sequence length="203" mass="22086">MGSIVGCGGVIRDHNGKCLLGFAGPTDNGDEKFTISYAILHGLSLYANLYYMNIMVDVVAGPWPFSLALFYFGICLAAGPWTFSLRLLLMLWMVMAGPFLFGYYYNESQERESKGERERGSCEGEFMIGFTKVAPSKDPSSSSPVIIPSSLGVLERSTSTSDQGSLPASGGRKKSWVLCLLIKEAKGVGFSALLRGKKERHCV</sequence>
<protein>
    <submittedName>
        <fullName evidence="2">Uncharacterized protein</fullName>
    </submittedName>
</protein>
<evidence type="ECO:0000256" key="1">
    <source>
        <dbReference type="SAM" id="Phobius"/>
    </source>
</evidence>
<name>A0A2I0WXG3_9ASPA</name>
<organism evidence="2 3">
    <name type="scientific">Dendrobium catenatum</name>
    <dbReference type="NCBI Taxonomy" id="906689"/>
    <lineage>
        <taxon>Eukaryota</taxon>
        <taxon>Viridiplantae</taxon>
        <taxon>Streptophyta</taxon>
        <taxon>Embryophyta</taxon>
        <taxon>Tracheophyta</taxon>
        <taxon>Spermatophyta</taxon>
        <taxon>Magnoliopsida</taxon>
        <taxon>Liliopsida</taxon>
        <taxon>Asparagales</taxon>
        <taxon>Orchidaceae</taxon>
        <taxon>Epidendroideae</taxon>
        <taxon>Malaxideae</taxon>
        <taxon>Dendrobiinae</taxon>
        <taxon>Dendrobium</taxon>
    </lineage>
</organism>
<keyword evidence="3" id="KW-1185">Reference proteome</keyword>
<keyword evidence="1" id="KW-0472">Membrane</keyword>
<keyword evidence="1" id="KW-0812">Transmembrane</keyword>
<accession>A0A2I0WXG3</accession>
<reference evidence="2 3" key="1">
    <citation type="journal article" date="2016" name="Sci. Rep.">
        <title>The Dendrobium catenatum Lindl. genome sequence provides insights into polysaccharide synthase, floral development and adaptive evolution.</title>
        <authorList>
            <person name="Zhang G.Q."/>
            <person name="Xu Q."/>
            <person name="Bian C."/>
            <person name="Tsai W.C."/>
            <person name="Yeh C.M."/>
            <person name="Liu K.W."/>
            <person name="Yoshida K."/>
            <person name="Zhang L.S."/>
            <person name="Chang S.B."/>
            <person name="Chen F."/>
            <person name="Shi Y."/>
            <person name="Su Y.Y."/>
            <person name="Zhang Y.Q."/>
            <person name="Chen L.J."/>
            <person name="Yin Y."/>
            <person name="Lin M."/>
            <person name="Huang H."/>
            <person name="Deng H."/>
            <person name="Wang Z.W."/>
            <person name="Zhu S.L."/>
            <person name="Zhao X."/>
            <person name="Deng C."/>
            <person name="Niu S.C."/>
            <person name="Huang J."/>
            <person name="Wang M."/>
            <person name="Liu G.H."/>
            <person name="Yang H.J."/>
            <person name="Xiao X.J."/>
            <person name="Hsiao Y.Y."/>
            <person name="Wu W.L."/>
            <person name="Chen Y.Y."/>
            <person name="Mitsuda N."/>
            <person name="Ohme-Takagi M."/>
            <person name="Luo Y.B."/>
            <person name="Van de Peer Y."/>
            <person name="Liu Z.J."/>
        </authorList>
    </citation>
    <scope>NUCLEOTIDE SEQUENCE [LARGE SCALE GENOMIC DNA]</scope>
    <source>
        <tissue evidence="2">The whole plant</tissue>
    </source>
</reference>
<dbReference type="EMBL" id="KZ502363">
    <property type="protein sequence ID" value="PKU80353.1"/>
    <property type="molecule type" value="Genomic_DNA"/>
</dbReference>
<evidence type="ECO:0000313" key="3">
    <source>
        <dbReference type="Proteomes" id="UP000233837"/>
    </source>
</evidence>
<evidence type="ECO:0000313" key="2">
    <source>
        <dbReference type="EMBL" id="PKU80353.1"/>
    </source>
</evidence>
<feature type="transmembrane region" description="Helical" evidence="1">
    <location>
        <begin position="87"/>
        <end position="105"/>
    </location>
</feature>
<proteinExistence type="predicted"/>
<dbReference type="AlphaFoldDB" id="A0A2I0WXG3"/>